<protein>
    <recommendedName>
        <fullName evidence="5 11">Dolichyl-diphosphooligosaccharide--protein glycosyltransferase subunit 1</fullName>
    </recommendedName>
</protein>
<sequence length="542" mass="62052">MLRICIFVTITLICRDAAASYDSINPDVVIKNIDRSIDLTSQLVKISHKINVQNNGKGAVKSFIFSVEPNAKQRLSYIGAQTADSSKTGLKIYESKVQSHTDKAFWRIEMKDALKPGESTIVDVETVYTHQLTPHPATITQKEKQLVLYHGNHYFYCPYLTLKQSTTVNLGTRNVESYTKLKPNSQTDNTILYGPYENDKMTIHFENNAPFLTITNLERVIEVSHWGNIAVEETIDLKHGGAVLKGPFSRYEYQREAQSGLSSVKSFKTILPAAATDAYYRDEIGNISTSHMKILSDSVELDLRPRFPLFGGWKTHYVIGYNVPSYEYLYNSGDDYLLKMRFLDHVFDDMIVDEITTKIVLPEGSQDIQISTPYPIEQLPNSLHFTYLDTKGRPVVIVRKTNLVENHIQDFELQYNFPRILMLQEPFLVVLAFYLLFLFVIIYVRLDFSITKDEAGESRMRVAGYCEKVLSHQDKRALTYTYYSEQLTKLKSNKDINNFLTSMKNINQEYRTETGHISELLVKLKADAPDLAEKVSELQKAD</sequence>
<name>A0AAD7ZQ77_DIPPU</name>
<evidence type="ECO:0000256" key="6">
    <source>
        <dbReference type="ARBA" id="ARBA00022692"/>
    </source>
</evidence>
<evidence type="ECO:0000256" key="8">
    <source>
        <dbReference type="ARBA" id="ARBA00022824"/>
    </source>
</evidence>
<comment type="subunit">
    <text evidence="11">Component of the oligosaccharyltransferase (OST) complex.</text>
</comment>
<keyword evidence="8 11" id="KW-0256">Endoplasmic reticulum</keyword>
<evidence type="ECO:0000256" key="1">
    <source>
        <dbReference type="ARBA" id="ARBA00002791"/>
    </source>
</evidence>
<keyword evidence="10 11" id="KW-0472">Membrane</keyword>
<dbReference type="AlphaFoldDB" id="A0AAD7ZQ77"/>
<evidence type="ECO:0000256" key="3">
    <source>
        <dbReference type="ARBA" id="ARBA00004922"/>
    </source>
</evidence>
<dbReference type="PANTHER" id="PTHR21049">
    <property type="entry name" value="RIBOPHORIN I"/>
    <property type="match status" value="1"/>
</dbReference>
<keyword evidence="7 11" id="KW-0732">Signal</keyword>
<evidence type="ECO:0000256" key="4">
    <source>
        <dbReference type="ARBA" id="ARBA00008905"/>
    </source>
</evidence>
<reference evidence="12" key="2">
    <citation type="submission" date="2023-05" db="EMBL/GenBank/DDBJ databases">
        <authorList>
            <person name="Fouks B."/>
        </authorList>
    </citation>
    <scope>NUCLEOTIDE SEQUENCE</scope>
    <source>
        <strain evidence="12">Stay&amp;Tobe</strain>
        <tissue evidence="12">Testes</tissue>
    </source>
</reference>
<keyword evidence="13" id="KW-1185">Reference proteome</keyword>
<feature type="non-terminal residue" evidence="12">
    <location>
        <position position="542"/>
    </location>
</feature>
<organism evidence="12 13">
    <name type="scientific">Diploptera punctata</name>
    <name type="common">Pacific beetle cockroach</name>
    <dbReference type="NCBI Taxonomy" id="6984"/>
    <lineage>
        <taxon>Eukaryota</taxon>
        <taxon>Metazoa</taxon>
        <taxon>Ecdysozoa</taxon>
        <taxon>Arthropoda</taxon>
        <taxon>Hexapoda</taxon>
        <taxon>Insecta</taxon>
        <taxon>Pterygota</taxon>
        <taxon>Neoptera</taxon>
        <taxon>Polyneoptera</taxon>
        <taxon>Dictyoptera</taxon>
        <taxon>Blattodea</taxon>
        <taxon>Blaberoidea</taxon>
        <taxon>Blaberidae</taxon>
        <taxon>Diplopterinae</taxon>
        <taxon>Diploptera</taxon>
    </lineage>
</organism>
<comment type="subcellular location">
    <subcellularLocation>
        <location evidence="2 11">Endoplasmic reticulum membrane</location>
        <topology evidence="2 11">Single-pass type I membrane protein</topology>
    </subcellularLocation>
</comment>
<evidence type="ECO:0000313" key="12">
    <source>
        <dbReference type="EMBL" id="KAJ9584825.1"/>
    </source>
</evidence>
<feature type="signal peptide" evidence="11">
    <location>
        <begin position="1"/>
        <end position="19"/>
    </location>
</feature>
<feature type="chain" id="PRO_5041766089" description="Dolichyl-diphosphooligosaccharide--protein glycosyltransferase subunit 1" evidence="11">
    <location>
        <begin position="20"/>
        <end position="542"/>
    </location>
</feature>
<dbReference type="Proteomes" id="UP001233999">
    <property type="component" value="Unassembled WGS sequence"/>
</dbReference>
<dbReference type="GO" id="GO:0018279">
    <property type="term" value="P:protein N-linked glycosylation via asparagine"/>
    <property type="evidence" value="ECO:0007669"/>
    <property type="project" value="TreeGrafter"/>
</dbReference>
<evidence type="ECO:0000256" key="11">
    <source>
        <dbReference type="RuleBase" id="RU361143"/>
    </source>
</evidence>
<comment type="caution">
    <text evidence="12">The sequence shown here is derived from an EMBL/GenBank/DDBJ whole genome shotgun (WGS) entry which is preliminary data.</text>
</comment>
<keyword evidence="9 11" id="KW-1133">Transmembrane helix</keyword>
<keyword evidence="6 11" id="KW-0812">Transmembrane</keyword>
<dbReference type="PANTHER" id="PTHR21049:SF0">
    <property type="entry name" value="DOLICHYL-DIPHOSPHOOLIGOSACCHARIDE--PROTEIN GLYCOSYLTRANSFERASE SUBUNIT 1"/>
    <property type="match status" value="1"/>
</dbReference>
<dbReference type="InterPro" id="IPR007676">
    <property type="entry name" value="Ribophorin_I"/>
</dbReference>
<evidence type="ECO:0000256" key="10">
    <source>
        <dbReference type="ARBA" id="ARBA00023136"/>
    </source>
</evidence>
<dbReference type="EMBL" id="JASPKZ010007354">
    <property type="protein sequence ID" value="KAJ9584825.1"/>
    <property type="molecule type" value="Genomic_DNA"/>
</dbReference>
<comment type="pathway">
    <text evidence="3 11">Protein modification; protein glycosylation.</text>
</comment>
<evidence type="ECO:0000256" key="7">
    <source>
        <dbReference type="ARBA" id="ARBA00022729"/>
    </source>
</evidence>
<comment type="similarity">
    <text evidence="4 11">Belongs to the OST1 family.</text>
</comment>
<evidence type="ECO:0000256" key="2">
    <source>
        <dbReference type="ARBA" id="ARBA00004115"/>
    </source>
</evidence>
<evidence type="ECO:0000256" key="9">
    <source>
        <dbReference type="ARBA" id="ARBA00022989"/>
    </source>
</evidence>
<dbReference type="Pfam" id="PF04597">
    <property type="entry name" value="Ribophorin_I"/>
    <property type="match status" value="1"/>
</dbReference>
<evidence type="ECO:0000256" key="5">
    <source>
        <dbReference type="ARBA" id="ARBA00017611"/>
    </source>
</evidence>
<reference evidence="12" key="1">
    <citation type="journal article" date="2023" name="IScience">
        <title>Live-bearing cockroach genome reveals convergent evolutionary mechanisms linked to viviparity in insects and beyond.</title>
        <authorList>
            <person name="Fouks B."/>
            <person name="Harrison M.C."/>
            <person name="Mikhailova A.A."/>
            <person name="Marchal E."/>
            <person name="English S."/>
            <person name="Carruthers M."/>
            <person name="Jennings E.C."/>
            <person name="Chiamaka E.L."/>
            <person name="Frigard R.A."/>
            <person name="Pippel M."/>
            <person name="Attardo G.M."/>
            <person name="Benoit J.B."/>
            <person name="Bornberg-Bauer E."/>
            <person name="Tobe S.S."/>
        </authorList>
    </citation>
    <scope>NUCLEOTIDE SEQUENCE</scope>
    <source>
        <strain evidence="12">Stay&amp;Tobe</strain>
    </source>
</reference>
<feature type="transmembrane region" description="Helical" evidence="11">
    <location>
        <begin position="426"/>
        <end position="444"/>
    </location>
</feature>
<accession>A0AAD7ZQ77</accession>
<comment type="function">
    <text evidence="1 11">Subunit of the oligosaccharyl transferase (OST) complex that catalyzes the initial transfer of a defined glycan (Glc(3)Man(9)GlcNAc(2) in eukaryotes) from the lipid carrier dolichol-pyrophosphate to an asparagine residue within an Asn-X-Ser/Thr consensus motif in nascent polypeptide chains, the first step in protein N-glycosylation. N-glycosylation occurs cotranslationally and the complex associates with the Sec61 complex at the channel-forming translocon complex that mediates protein translocation across the endoplasmic reticulum (ER). All subunits are required for a maximal enzyme activity.</text>
</comment>
<dbReference type="GO" id="GO:0008250">
    <property type="term" value="C:oligosaccharyltransferase complex"/>
    <property type="evidence" value="ECO:0007669"/>
    <property type="project" value="UniProtKB-UniRule"/>
</dbReference>
<evidence type="ECO:0000313" key="13">
    <source>
        <dbReference type="Proteomes" id="UP001233999"/>
    </source>
</evidence>
<proteinExistence type="inferred from homology"/>
<gene>
    <name evidence="12" type="ORF">L9F63_020846</name>
</gene>